<dbReference type="AlphaFoldDB" id="A0A8J2NP26"/>
<dbReference type="OrthoDB" id="7691932at2759"/>
<comment type="caution">
    <text evidence="1">The sequence shown here is derived from an EMBL/GenBank/DDBJ whole genome shotgun (WGS) entry which is preliminary data.</text>
</comment>
<protein>
    <submittedName>
        <fullName evidence="1">Uncharacterized protein</fullName>
    </submittedName>
</protein>
<reference evidence="1" key="1">
    <citation type="submission" date="2021-06" db="EMBL/GenBank/DDBJ databases">
        <authorList>
            <person name="Hodson N. C."/>
            <person name="Mongue J. A."/>
            <person name="Jaron S. K."/>
        </authorList>
    </citation>
    <scope>NUCLEOTIDE SEQUENCE</scope>
</reference>
<gene>
    <name evidence="1" type="ORF">AFUS01_LOCUS6239</name>
</gene>
<accession>A0A8J2NP26</accession>
<proteinExistence type="predicted"/>
<dbReference type="Proteomes" id="UP000708208">
    <property type="component" value="Unassembled WGS sequence"/>
</dbReference>
<organism evidence="1 2">
    <name type="scientific">Allacma fusca</name>
    <dbReference type="NCBI Taxonomy" id="39272"/>
    <lineage>
        <taxon>Eukaryota</taxon>
        <taxon>Metazoa</taxon>
        <taxon>Ecdysozoa</taxon>
        <taxon>Arthropoda</taxon>
        <taxon>Hexapoda</taxon>
        <taxon>Collembola</taxon>
        <taxon>Symphypleona</taxon>
        <taxon>Sminthuridae</taxon>
        <taxon>Allacma</taxon>
    </lineage>
</organism>
<dbReference type="EMBL" id="CAJVCH010040944">
    <property type="protein sequence ID" value="CAG7716748.1"/>
    <property type="molecule type" value="Genomic_DNA"/>
</dbReference>
<evidence type="ECO:0000313" key="1">
    <source>
        <dbReference type="EMBL" id="CAG7716748.1"/>
    </source>
</evidence>
<sequence>QTILNNDKCMVCRQLLDDTTMLFEFLADQNTEMTEVKAIEIDEFWVVKVKQMRLSLMMMGRLADQYMGMWSKNGGSRHDKLAQLDKYVFERFVEARDDCKIVRKFDLRRCTLQYPQVLRNFPFKARQVGCLLRLFTKSVLGKFRVVGKREIIDRIQLHTNCQMHKCKSSERIIRKSSYGQLIKQLSSMK</sequence>
<feature type="non-terminal residue" evidence="1">
    <location>
        <position position="1"/>
    </location>
</feature>
<evidence type="ECO:0000313" key="2">
    <source>
        <dbReference type="Proteomes" id="UP000708208"/>
    </source>
</evidence>
<keyword evidence="2" id="KW-1185">Reference proteome</keyword>
<name>A0A8J2NP26_9HEXA</name>